<keyword evidence="1" id="KW-0863">Zinc-finger</keyword>
<evidence type="ECO:0000256" key="2">
    <source>
        <dbReference type="SAM" id="MobiDB-lite"/>
    </source>
</evidence>
<proteinExistence type="predicted"/>
<dbReference type="GO" id="GO:0045944">
    <property type="term" value="P:positive regulation of transcription by RNA polymerase II"/>
    <property type="evidence" value="ECO:0007669"/>
    <property type="project" value="InterPro"/>
</dbReference>
<dbReference type="PROSITE" id="PS50157">
    <property type="entry name" value="ZINC_FINGER_C2H2_2"/>
    <property type="match status" value="2"/>
</dbReference>
<feature type="region of interest" description="Disordered" evidence="2">
    <location>
        <begin position="470"/>
        <end position="494"/>
    </location>
</feature>
<protein>
    <submittedName>
        <fullName evidence="4">C2H2-type domain-containing protein</fullName>
    </submittedName>
</protein>
<dbReference type="PANTHER" id="PTHR46664:SF1">
    <property type="entry name" value="ATM INTERACTOR"/>
    <property type="match status" value="1"/>
</dbReference>
<dbReference type="InterPro" id="IPR055303">
    <property type="entry name" value="ATMIN"/>
</dbReference>
<dbReference type="SMART" id="SM00355">
    <property type="entry name" value="ZnF_C2H2"/>
    <property type="match status" value="4"/>
</dbReference>
<dbReference type="GO" id="GO:0000981">
    <property type="term" value="F:DNA-binding transcription factor activity, RNA polymerase II-specific"/>
    <property type="evidence" value="ECO:0007669"/>
    <property type="project" value="TreeGrafter"/>
</dbReference>
<dbReference type="PANTHER" id="PTHR46664">
    <property type="entry name" value="ATM INTERACTOR"/>
    <property type="match status" value="1"/>
</dbReference>
<evidence type="ECO:0000256" key="1">
    <source>
        <dbReference type="PROSITE-ProRule" id="PRU00042"/>
    </source>
</evidence>
<feature type="domain" description="C2H2-type" evidence="3">
    <location>
        <begin position="138"/>
        <end position="162"/>
    </location>
</feature>
<organism evidence="4">
    <name type="scientific">Mesocestoides corti</name>
    <name type="common">Flatworm</name>
    <dbReference type="NCBI Taxonomy" id="53468"/>
    <lineage>
        <taxon>Eukaryota</taxon>
        <taxon>Metazoa</taxon>
        <taxon>Spiralia</taxon>
        <taxon>Lophotrochozoa</taxon>
        <taxon>Platyhelminthes</taxon>
        <taxon>Cestoda</taxon>
        <taxon>Eucestoda</taxon>
        <taxon>Cyclophyllidea</taxon>
        <taxon>Mesocestoididae</taxon>
        <taxon>Mesocestoides</taxon>
    </lineage>
</organism>
<sequence length="604" mass="66461">MSQNDNCLDTKIRHITPPKEDLQTLPSAFYNCNICGLQVKTQSNLRAHYIKTHGLVNDVKDTAFLLRKKTDISDVFHCPIPACKYTKATGTGFSKFWHLKQHYQLVHMKKIFQCHICNQRFSTPSAQAYHSKSCGTHIECPVCGRKYKAKKFLNQHARRSGHDIRSRASVIDNLNAPRHTSNHLNEPTRNEQAENLWTAANLSQSSPPKLAILPMLILPLGVSADQIPTSFISEVVSQLRSSLTIFPPFVSAPPTENGSQLSSITYSARSGNSDQVDQPHVAPVAPNPTITVPHSAVRRHLEANSQQPSSSVPLVDAGTTTVHFSNAYTQTEVNLPPGCRLAPPDSQSDFSMLYHLTRDSCTGTSPPDGVAHMSVGNSPPSFMPDISHTSTYMSPGHSIELQYPEMNSNSTMTNYHQTTAATALQPVLTQDRFVQQTCPLVTQQNAFQQTSASLYPSTSTDSGCYGYINRVDEPPPSSSSATDSRSGWRPMQRTNQPSLCAKSVQMHSANSVALETTLDLDNFDPNSSGNCFWPTSYSFSNTETQTVFDPAFDQWLNSVQTQTTTCPQGRQHQSNWTSTLEVAADGVCVGVNTDLLTPKHSSPY</sequence>
<evidence type="ECO:0000313" key="4">
    <source>
        <dbReference type="WBParaSite" id="MCU_009329-RC"/>
    </source>
</evidence>
<keyword evidence="1" id="KW-0862">Zinc</keyword>
<dbReference type="Gene3D" id="3.30.160.60">
    <property type="entry name" value="Classic Zinc Finger"/>
    <property type="match status" value="1"/>
</dbReference>
<dbReference type="AlphaFoldDB" id="A0A5K3FLU5"/>
<dbReference type="PROSITE" id="PS00028">
    <property type="entry name" value="ZINC_FINGER_C2H2_1"/>
    <property type="match status" value="2"/>
</dbReference>
<evidence type="ECO:0000259" key="3">
    <source>
        <dbReference type="PROSITE" id="PS50157"/>
    </source>
</evidence>
<dbReference type="Pfam" id="PF00096">
    <property type="entry name" value="zf-C2H2"/>
    <property type="match status" value="1"/>
</dbReference>
<dbReference type="InterPro" id="IPR013087">
    <property type="entry name" value="Znf_C2H2_type"/>
</dbReference>
<dbReference type="GO" id="GO:0000976">
    <property type="term" value="F:transcription cis-regulatory region binding"/>
    <property type="evidence" value="ECO:0007669"/>
    <property type="project" value="InterPro"/>
</dbReference>
<dbReference type="GO" id="GO:0008270">
    <property type="term" value="F:zinc ion binding"/>
    <property type="evidence" value="ECO:0007669"/>
    <property type="project" value="UniProtKB-KW"/>
</dbReference>
<dbReference type="WBParaSite" id="MCU_009329-RC">
    <property type="protein sequence ID" value="MCU_009329-RC"/>
    <property type="gene ID" value="MCU_009329"/>
</dbReference>
<keyword evidence="1" id="KW-0479">Metal-binding</keyword>
<accession>A0A5K3FLU5</accession>
<reference evidence="4" key="1">
    <citation type="submission" date="2019-11" db="UniProtKB">
        <authorList>
            <consortium name="WormBaseParasite"/>
        </authorList>
    </citation>
    <scope>IDENTIFICATION</scope>
</reference>
<dbReference type="GO" id="GO:0005634">
    <property type="term" value="C:nucleus"/>
    <property type="evidence" value="ECO:0007669"/>
    <property type="project" value="TreeGrafter"/>
</dbReference>
<feature type="domain" description="C2H2-type" evidence="3">
    <location>
        <begin position="30"/>
        <end position="53"/>
    </location>
</feature>
<name>A0A5K3FLU5_MESCO</name>